<feature type="compositionally biased region" description="Low complexity" evidence="1">
    <location>
        <begin position="76"/>
        <end position="85"/>
    </location>
</feature>
<evidence type="ECO:0000256" key="1">
    <source>
        <dbReference type="SAM" id="MobiDB-lite"/>
    </source>
</evidence>
<evidence type="ECO:0000313" key="3">
    <source>
        <dbReference type="Proteomes" id="UP000799778"/>
    </source>
</evidence>
<sequence>MSGKESMALRRVRGVKEEVGGTRSGLCFSVGGGGVVVGLVLENNRENRFSECQSSVPVLCRYFSCYHHPLLLLSSPPPQTQQQTAAPPPHFPSIKRESTPIQTKHLNPNRPPIPFTFIL</sequence>
<protein>
    <submittedName>
        <fullName evidence="2">Uncharacterized protein</fullName>
    </submittedName>
</protein>
<organism evidence="2 3">
    <name type="scientific">Aaosphaeria arxii CBS 175.79</name>
    <dbReference type="NCBI Taxonomy" id="1450172"/>
    <lineage>
        <taxon>Eukaryota</taxon>
        <taxon>Fungi</taxon>
        <taxon>Dikarya</taxon>
        <taxon>Ascomycota</taxon>
        <taxon>Pezizomycotina</taxon>
        <taxon>Dothideomycetes</taxon>
        <taxon>Pleosporomycetidae</taxon>
        <taxon>Pleosporales</taxon>
        <taxon>Pleosporales incertae sedis</taxon>
        <taxon>Aaosphaeria</taxon>
    </lineage>
</organism>
<feature type="region of interest" description="Disordered" evidence="1">
    <location>
        <begin position="76"/>
        <end position="109"/>
    </location>
</feature>
<dbReference type="Proteomes" id="UP000799778">
    <property type="component" value="Unassembled WGS sequence"/>
</dbReference>
<proteinExistence type="predicted"/>
<dbReference type="GeneID" id="54279701"/>
<accession>A0A6A5XLT0</accession>
<dbReference type="RefSeq" id="XP_033382029.1">
    <property type="nucleotide sequence ID" value="XM_033522304.1"/>
</dbReference>
<dbReference type="EMBL" id="ML978071">
    <property type="protein sequence ID" value="KAF2013690.1"/>
    <property type="molecule type" value="Genomic_DNA"/>
</dbReference>
<reference evidence="2" key="1">
    <citation type="journal article" date="2020" name="Stud. Mycol.">
        <title>101 Dothideomycetes genomes: a test case for predicting lifestyles and emergence of pathogens.</title>
        <authorList>
            <person name="Haridas S."/>
            <person name="Albert R."/>
            <person name="Binder M."/>
            <person name="Bloem J."/>
            <person name="Labutti K."/>
            <person name="Salamov A."/>
            <person name="Andreopoulos B."/>
            <person name="Baker S."/>
            <person name="Barry K."/>
            <person name="Bills G."/>
            <person name="Bluhm B."/>
            <person name="Cannon C."/>
            <person name="Castanera R."/>
            <person name="Culley D."/>
            <person name="Daum C."/>
            <person name="Ezra D."/>
            <person name="Gonzalez J."/>
            <person name="Henrissat B."/>
            <person name="Kuo A."/>
            <person name="Liang C."/>
            <person name="Lipzen A."/>
            <person name="Lutzoni F."/>
            <person name="Magnuson J."/>
            <person name="Mondo S."/>
            <person name="Nolan M."/>
            <person name="Ohm R."/>
            <person name="Pangilinan J."/>
            <person name="Park H.-J."/>
            <person name="Ramirez L."/>
            <person name="Alfaro M."/>
            <person name="Sun H."/>
            <person name="Tritt A."/>
            <person name="Yoshinaga Y."/>
            <person name="Zwiers L.-H."/>
            <person name="Turgeon B."/>
            <person name="Goodwin S."/>
            <person name="Spatafora J."/>
            <person name="Crous P."/>
            <person name="Grigoriev I."/>
        </authorList>
    </citation>
    <scope>NUCLEOTIDE SEQUENCE</scope>
    <source>
        <strain evidence="2">CBS 175.79</strain>
    </source>
</reference>
<keyword evidence="3" id="KW-1185">Reference proteome</keyword>
<dbReference type="AlphaFoldDB" id="A0A6A5XLT0"/>
<name>A0A6A5XLT0_9PLEO</name>
<gene>
    <name evidence="2" type="ORF">BU24DRAFT_243892</name>
</gene>
<evidence type="ECO:0000313" key="2">
    <source>
        <dbReference type="EMBL" id="KAF2013690.1"/>
    </source>
</evidence>